<dbReference type="PRINTS" id="PR00081">
    <property type="entry name" value="GDHRDH"/>
</dbReference>
<sequence length="258" mass="28608">MPSVVITGSTRGLGFAMARCFLQRGYLVTLSGRTEEALSSAKAQLGEYQDRILTVPCDVQDRRDVVRLWESAVERWGVVDIWINNAGINQPDVHLWDISPEDVDHVVRTNLLGVIYGSQVAMHGMLRQKHGRIFNVEGFGSNDMQQAGLNLYGTTKRAITYFTEALAKEAAGTSVNVGCISPGMMVTDFITKSQSILNDEARVKKVFNILGDRPETVAEFLVSRMAAGSKNGARIAWLTKAKATYRFMTASFRKRELL</sequence>
<keyword evidence="3" id="KW-1185">Reference proteome</keyword>
<dbReference type="PANTHER" id="PTHR24314">
    <property type="entry name" value="NON-SPECIFIC LIPID TRANSFER PROTEIN-RELATED"/>
    <property type="match status" value="1"/>
</dbReference>
<gene>
    <name evidence="2" type="ORF">AN477_19100</name>
</gene>
<comment type="caution">
    <text evidence="2">The sequence shown here is derived from an EMBL/GenBank/DDBJ whole genome shotgun (WGS) entry which is preliminary data.</text>
</comment>
<dbReference type="Gene3D" id="3.40.50.720">
    <property type="entry name" value="NAD(P)-binding Rossmann-like Domain"/>
    <property type="match status" value="1"/>
</dbReference>
<dbReference type="EMBL" id="LJCO01000082">
    <property type="protein sequence ID" value="KPV42153.1"/>
    <property type="molecule type" value="Genomic_DNA"/>
</dbReference>
<dbReference type="GO" id="GO:0015996">
    <property type="term" value="P:chlorophyll catabolic process"/>
    <property type="evidence" value="ECO:0007669"/>
    <property type="project" value="TreeGrafter"/>
</dbReference>
<dbReference type="PATRIC" id="fig|471514.4.peg.1505"/>
<dbReference type="STRING" id="471514.AN477_19100"/>
<accession>A0A0P9EHM2</accession>
<dbReference type="SUPFAM" id="SSF51735">
    <property type="entry name" value="NAD(P)-binding Rossmann-fold domains"/>
    <property type="match status" value="1"/>
</dbReference>
<dbReference type="InterPro" id="IPR036291">
    <property type="entry name" value="NAD(P)-bd_dom_sf"/>
</dbReference>
<dbReference type="OrthoDB" id="5786478at2"/>
<reference evidence="2 3" key="1">
    <citation type="submission" date="2015-09" db="EMBL/GenBank/DDBJ databases">
        <title>Draft genome sequence of Alicyclobacillus ferrooxydans DSM 22381.</title>
        <authorList>
            <person name="Hemp J."/>
        </authorList>
    </citation>
    <scope>NUCLEOTIDE SEQUENCE [LARGE SCALE GENOMIC DNA]</scope>
    <source>
        <strain evidence="2 3">TC-34</strain>
    </source>
</reference>
<name>A0A0P9EHM2_9BACL</name>
<dbReference type="GO" id="GO:0010304">
    <property type="term" value="P:PSII associated light-harvesting complex II catabolic process"/>
    <property type="evidence" value="ECO:0007669"/>
    <property type="project" value="TreeGrafter"/>
</dbReference>
<comment type="similarity">
    <text evidence="1">Belongs to the short-chain dehydrogenases/reductases (SDR) family.</text>
</comment>
<dbReference type="AlphaFoldDB" id="A0A0P9EHM2"/>
<proteinExistence type="inferred from homology"/>
<evidence type="ECO:0000256" key="1">
    <source>
        <dbReference type="RuleBase" id="RU000363"/>
    </source>
</evidence>
<dbReference type="Proteomes" id="UP000050482">
    <property type="component" value="Unassembled WGS sequence"/>
</dbReference>
<dbReference type="PRINTS" id="PR00080">
    <property type="entry name" value="SDRFAMILY"/>
</dbReference>
<evidence type="ECO:0000313" key="3">
    <source>
        <dbReference type="Proteomes" id="UP000050482"/>
    </source>
</evidence>
<dbReference type="Pfam" id="PF00106">
    <property type="entry name" value="adh_short"/>
    <property type="match status" value="1"/>
</dbReference>
<dbReference type="InterPro" id="IPR052625">
    <property type="entry name" value="Chl_b_Red"/>
</dbReference>
<dbReference type="PANTHER" id="PTHR24314:SF21">
    <property type="entry name" value="CHLOROPHYLL(IDE) B REDUCTASE NYC1, CHLOROPLASTIC-RELATED"/>
    <property type="match status" value="1"/>
</dbReference>
<organism evidence="2 3">
    <name type="scientific">Alicyclobacillus ferrooxydans</name>
    <dbReference type="NCBI Taxonomy" id="471514"/>
    <lineage>
        <taxon>Bacteria</taxon>
        <taxon>Bacillati</taxon>
        <taxon>Bacillota</taxon>
        <taxon>Bacilli</taxon>
        <taxon>Bacillales</taxon>
        <taxon>Alicyclobacillaceae</taxon>
        <taxon>Alicyclobacillus</taxon>
    </lineage>
</organism>
<dbReference type="RefSeq" id="WP_054970781.1">
    <property type="nucleotide sequence ID" value="NZ_LJCO01000082.1"/>
</dbReference>
<protein>
    <recommendedName>
        <fullName evidence="4">Chitin-binding protein</fullName>
    </recommendedName>
</protein>
<dbReference type="InterPro" id="IPR002347">
    <property type="entry name" value="SDR_fam"/>
</dbReference>
<dbReference type="GO" id="GO:0034256">
    <property type="term" value="F:chlorophyll(ide) b reductase activity"/>
    <property type="evidence" value="ECO:0007669"/>
    <property type="project" value="TreeGrafter"/>
</dbReference>
<evidence type="ECO:0008006" key="4">
    <source>
        <dbReference type="Google" id="ProtNLM"/>
    </source>
</evidence>
<evidence type="ECO:0000313" key="2">
    <source>
        <dbReference type="EMBL" id="KPV42153.1"/>
    </source>
</evidence>
<dbReference type="CDD" id="cd05233">
    <property type="entry name" value="SDR_c"/>
    <property type="match status" value="1"/>
</dbReference>